<organism evidence="1 2">
    <name type="scientific">Microlunatus panaciterrae</name>
    <dbReference type="NCBI Taxonomy" id="400768"/>
    <lineage>
        <taxon>Bacteria</taxon>
        <taxon>Bacillati</taxon>
        <taxon>Actinomycetota</taxon>
        <taxon>Actinomycetes</taxon>
        <taxon>Propionibacteriales</taxon>
        <taxon>Propionibacteriaceae</taxon>
        <taxon>Microlunatus</taxon>
    </lineage>
</organism>
<dbReference type="RefSeq" id="WP_204916753.1">
    <property type="nucleotide sequence ID" value="NZ_BAAAQP010000011.1"/>
</dbReference>
<name>A0ABS2RJM9_9ACTN</name>
<evidence type="ECO:0000313" key="2">
    <source>
        <dbReference type="Proteomes" id="UP000704762"/>
    </source>
</evidence>
<proteinExistence type="predicted"/>
<dbReference type="Gene3D" id="1.20.120.450">
    <property type="entry name" value="dinb family like domain"/>
    <property type="match status" value="1"/>
</dbReference>
<dbReference type="EMBL" id="JAFBCF010000001">
    <property type="protein sequence ID" value="MBM7798169.1"/>
    <property type="molecule type" value="Genomic_DNA"/>
</dbReference>
<sequence>MNATELLLDAYGRIREQVHAAVKGVHPEELAHRPTPHSNSIAWLIWHLTRVQDDHIADVAELEQVWTADGWFERFDLPFDPSATGYGQSPAEVASVQVESGALLTGYFDAVYDQTIAFLRTLNDHDLDRVVDTNWDPPVTLGVRLVSVLDDDLEHVGQAAFVRGMLKEQ</sequence>
<dbReference type="Pfam" id="PF04978">
    <property type="entry name" value="MST"/>
    <property type="match status" value="1"/>
</dbReference>
<accession>A0ABS2RJM9</accession>
<dbReference type="InterPro" id="IPR007061">
    <property type="entry name" value="MST-like"/>
</dbReference>
<dbReference type="NCBIfam" id="NF047843">
    <property type="entry name" value="MST_Rv0443"/>
    <property type="match status" value="1"/>
</dbReference>
<comment type="caution">
    <text evidence="1">The sequence shown here is derived from an EMBL/GenBank/DDBJ whole genome shotgun (WGS) entry which is preliminary data.</text>
</comment>
<gene>
    <name evidence="1" type="ORF">JOE57_001090</name>
</gene>
<evidence type="ECO:0000313" key="1">
    <source>
        <dbReference type="EMBL" id="MBM7798169.1"/>
    </source>
</evidence>
<protein>
    <submittedName>
        <fullName evidence="1">Damage-inducible protein DinB</fullName>
    </submittedName>
</protein>
<reference evidence="1 2" key="1">
    <citation type="submission" date="2021-01" db="EMBL/GenBank/DDBJ databases">
        <title>Sequencing the genomes of 1000 actinobacteria strains.</title>
        <authorList>
            <person name="Klenk H.-P."/>
        </authorList>
    </citation>
    <scope>NUCLEOTIDE SEQUENCE [LARGE SCALE GENOMIC DNA]</scope>
    <source>
        <strain evidence="1 2">DSM 18662</strain>
    </source>
</reference>
<dbReference type="InterPro" id="IPR034660">
    <property type="entry name" value="DinB/YfiT-like"/>
</dbReference>
<dbReference type="SUPFAM" id="SSF109854">
    <property type="entry name" value="DinB/YfiT-like putative metalloenzymes"/>
    <property type="match status" value="1"/>
</dbReference>
<keyword evidence="2" id="KW-1185">Reference proteome</keyword>
<dbReference type="Proteomes" id="UP000704762">
    <property type="component" value="Unassembled WGS sequence"/>
</dbReference>